<dbReference type="SUPFAM" id="SSF53901">
    <property type="entry name" value="Thiolase-like"/>
    <property type="match status" value="2"/>
</dbReference>
<dbReference type="Pfam" id="PF22691">
    <property type="entry name" value="Thiolase_C_1"/>
    <property type="match status" value="1"/>
</dbReference>
<evidence type="ECO:0000313" key="3">
    <source>
        <dbReference type="Proteomes" id="UP001143362"/>
    </source>
</evidence>
<dbReference type="Gene3D" id="3.40.47.10">
    <property type="match status" value="1"/>
</dbReference>
<dbReference type="InterPro" id="IPR002155">
    <property type="entry name" value="Thiolase"/>
</dbReference>
<feature type="domain" description="Thiolase C-terminal" evidence="1">
    <location>
        <begin position="258"/>
        <end position="371"/>
    </location>
</feature>
<dbReference type="PANTHER" id="PTHR42870:SF1">
    <property type="entry name" value="NON-SPECIFIC LIPID-TRANSFER PROTEIN-LIKE 2"/>
    <property type="match status" value="1"/>
</dbReference>
<evidence type="ECO:0000259" key="1">
    <source>
        <dbReference type="Pfam" id="PF22691"/>
    </source>
</evidence>
<sequence length="386" mass="41671">MSRNPLQDVVIIASYNTQQARRLEGANDMSLMLEVIPALLERAGVGADQVDGVNVSTPVWGLNGRETIQLLGGQPRWCGNEFMGIAAVLEAAGAIATGQAEMIMIAHAQAGEYSYGEATSPWTRPTHEFSECWGLYTAAEFAFCAQRHMHLYGTRQEALAEVAATIRRNGNKNPKGCFYDRGEVTPEDVLASRMVASPFHLLDCCINSEGGGGLMLTTAERARDLDVVPIHILGGGTDRQGMAYTRAPVWDTYGWVGRRAAERSFEMAGLRPTDVDVCEFYDPFSFEIIRQFEAFGFCAEGEGGDFVMDGRIAVDGEFPVVTNGGTLSFSHAGTLQMLQKVISGYEQLSGQLPAELTVPDANVAIASNGGSGALFCDVMLMGREPT</sequence>
<dbReference type="Proteomes" id="UP001143362">
    <property type="component" value="Unassembled WGS sequence"/>
</dbReference>
<dbReference type="RefSeq" id="WP_279246291.1">
    <property type="nucleotide sequence ID" value="NZ_SHNN01000003.1"/>
</dbReference>
<gene>
    <name evidence="2" type="ORF">EYC98_15495</name>
</gene>
<dbReference type="CDD" id="cd00829">
    <property type="entry name" value="SCP-x_thiolase"/>
    <property type="match status" value="1"/>
</dbReference>
<reference evidence="2" key="1">
    <citation type="submission" date="2019-02" db="EMBL/GenBank/DDBJ databases">
        <authorList>
            <person name="Li S.-H."/>
        </authorList>
    </citation>
    <scope>NUCLEOTIDE SEQUENCE</scope>
    <source>
        <strain evidence="2">IMCC14734</strain>
    </source>
</reference>
<comment type="caution">
    <text evidence="2">The sequence shown here is derived from an EMBL/GenBank/DDBJ whole genome shotgun (WGS) entry which is preliminary data.</text>
</comment>
<dbReference type="PIRSF" id="PIRSF000429">
    <property type="entry name" value="Ac-CoA_Ac_transf"/>
    <property type="match status" value="1"/>
</dbReference>
<dbReference type="InterPro" id="IPR055140">
    <property type="entry name" value="Thiolase_C_2"/>
</dbReference>
<dbReference type="EMBL" id="SHNN01000003">
    <property type="protein sequence ID" value="MCX2982266.1"/>
    <property type="molecule type" value="Genomic_DNA"/>
</dbReference>
<dbReference type="InterPro" id="IPR016039">
    <property type="entry name" value="Thiolase-like"/>
</dbReference>
<keyword evidence="3" id="KW-1185">Reference proteome</keyword>
<evidence type="ECO:0000313" key="2">
    <source>
        <dbReference type="EMBL" id="MCX2982266.1"/>
    </source>
</evidence>
<accession>A0ABT3TJ05</accession>
<dbReference type="PANTHER" id="PTHR42870">
    <property type="entry name" value="ACETYL-COA C-ACETYLTRANSFERASE"/>
    <property type="match status" value="1"/>
</dbReference>
<proteinExistence type="predicted"/>
<name>A0ABT3TJ05_9GAMM</name>
<organism evidence="2 3">
    <name type="scientific">Candidatus Litorirhabdus singularis</name>
    <dbReference type="NCBI Taxonomy" id="2518993"/>
    <lineage>
        <taxon>Bacteria</taxon>
        <taxon>Pseudomonadati</taxon>
        <taxon>Pseudomonadota</taxon>
        <taxon>Gammaproteobacteria</taxon>
        <taxon>Cellvibrionales</taxon>
        <taxon>Halieaceae</taxon>
        <taxon>Candidatus Litorirhabdus</taxon>
    </lineage>
</organism>
<protein>
    <submittedName>
        <fullName evidence="2">Thiolase family protein</fullName>
    </submittedName>
</protein>